<dbReference type="InterPro" id="IPR031248">
    <property type="entry name" value="RNF213"/>
</dbReference>
<evidence type="ECO:0000259" key="7">
    <source>
        <dbReference type="PROSITE" id="PS51981"/>
    </source>
</evidence>
<gene>
    <name evidence="8" type="ORF">JG688_00018586</name>
</gene>
<evidence type="ECO:0000256" key="4">
    <source>
        <dbReference type="ARBA" id="ARBA00022771"/>
    </source>
</evidence>
<evidence type="ECO:0000256" key="5">
    <source>
        <dbReference type="ARBA" id="ARBA00022833"/>
    </source>
</evidence>
<keyword evidence="2" id="KW-0963">Cytoplasm</keyword>
<reference evidence="8" key="1">
    <citation type="submission" date="2021-01" db="EMBL/GenBank/DDBJ databases">
        <title>Phytophthora aleatoria, a newly-described species from Pinus radiata is distinct from Phytophthora cactorum isolates based on comparative genomics.</title>
        <authorList>
            <person name="Mcdougal R."/>
            <person name="Panda P."/>
            <person name="Williams N."/>
            <person name="Studholme D.J."/>
        </authorList>
    </citation>
    <scope>NUCLEOTIDE SEQUENCE</scope>
    <source>
        <strain evidence="8">NZFS 4037</strain>
    </source>
</reference>
<dbReference type="InterPro" id="IPR046439">
    <property type="entry name" value="ZF_RZ_dom"/>
</dbReference>
<dbReference type="EMBL" id="JAENGY010003558">
    <property type="protein sequence ID" value="KAG6941593.1"/>
    <property type="molecule type" value="Genomic_DNA"/>
</dbReference>
<evidence type="ECO:0000256" key="1">
    <source>
        <dbReference type="ARBA" id="ARBA00004496"/>
    </source>
</evidence>
<dbReference type="AlphaFoldDB" id="A0A8J5I8G8"/>
<dbReference type="PANTHER" id="PTHR22605">
    <property type="entry name" value="RZ-TYPE DOMAIN-CONTAINING PROTEIN"/>
    <property type="match status" value="1"/>
</dbReference>
<dbReference type="PANTHER" id="PTHR22605:SF16">
    <property type="entry name" value="E3 UBIQUITIN-PROTEIN LIGASE RNF213"/>
    <property type="match status" value="1"/>
</dbReference>
<feature type="domain" description="RZ-type" evidence="7">
    <location>
        <begin position="160"/>
        <end position="232"/>
    </location>
</feature>
<dbReference type="GO" id="GO:0002376">
    <property type="term" value="P:immune system process"/>
    <property type="evidence" value="ECO:0007669"/>
    <property type="project" value="UniProtKB-KW"/>
</dbReference>
<name>A0A8J5I8G8_9STRA</name>
<dbReference type="GO" id="GO:0004842">
    <property type="term" value="F:ubiquitin-protein transferase activity"/>
    <property type="evidence" value="ECO:0007669"/>
    <property type="project" value="InterPro"/>
</dbReference>
<dbReference type="GO" id="GO:0016887">
    <property type="term" value="F:ATP hydrolysis activity"/>
    <property type="evidence" value="ECO:0007669"/>
    <property type="project" value="InterPro"/>
</dbReference>
<dbReference type="GO" id="GO:0008270">
    <property type="term" value="F:zinc ion binding"/>
    <property type="evidence" value="ECO:0007669"/>
    <property type="project" value="UniProtKB-KW"/>
</dbReference>
<protein>
    <recommendedName>
        <fullName evidence="7">RZ-type domain-containing protein</fullName>
    </recommendedName>
</protein>
<keyword evidence="9" id="KW-1185">Reference proteome</keyword>
<keyword evidence="4" id="KW-0863">Zinc-finger</keyword>
<dbReference type="PROSITE" id="PS51981">
    <property type="entry name" value="ZF_RZ"/>
    <property type="match status" value="1"/>
</dbReference>
<organism evidence="8 9">
    <name type="scientific">Phytophthora aleatoria</name>
    <dbReference type="NCBI Taxonomy" id="2496075"/>
    <lineage>
        <taxon>Eukaryota</taxon>
        <taxon>Sar</taxon>
        <taxon>Stramenopiles</taxon>
        <taxon>Oomycota</taxon>
        <taxon>Peronosporomycetes</taxon>
        <taxon>Peronosporales</taxon>
        <taxon>Peronosporaceae</taxon>
        <taxon>Phytophthora</taxon>
    </lineage>
</organism>
<evidence type="ECO:0000256" key="3">
    <source>
        <dbReference type="ARBA" id="ARBA00022723"/>
    </source>
</evidence>
<dbReference type="GO" id="GO:0005737">
    <property type="term" value="C:cytoplasm"/>
    <property type="evidence" value="ECO:0007669"/>
    <property type="project" value="UniProtKB-SubCell"/>
</dbReference>
<evidence type="ECO:0000313" key="9">
    <source>
        <dbReference type="Proteomes" id="UP000709295"/>
    </source>
</evidence>
<evidence type="ECO:0000256" key="2">
    <source>
        <dbReference type="ARBA" id="ARBA00022490"/>
    </source>
</evidence>
<sequence>MALQERANVVAETGDLTRDKTLRHDLQEAKVLATWQSTRLLFPYPTRIKSKALQYARQAINEFEKGSFSMQAGEARLMLVQILLANAEEKLSESVNTETERKTREKAAERFAYEAHGVLSSLEKSAESFLSKHGQDVRDLRQKLLSVVQRARNGTFYQKVSVDEMRAIKTAMQAEFRGSGHWYRCENGHSYSIGECGMAMEETRCPECGAPVGGREHTLVQGSRHDSRMDWL</sequence>
<accession>A0A8J5I8G8</accession>
<keyword evidence="6" id="KW-0391">Immunity</keyword>
<proteinExistence type="predicted"/>
<evidence type="ECO:0000313" key="8">
    <source>
        <dbReference type="EMBL" id="KAG6941593.1"/>
    </source>
</evidence>
<evidence type="ECO:0000256" key="6">
    <source>
        <dbReference type="ARBA" id="ARBA00022859"/>
    </source>
</evidence>
<keyword evidence="3" id="KW-0479">Metal-binding</keyword>
<dbReference type="Proteomes" id="UP000709295">
    <property type="component" value="Unassembled WGS sequence"/>
</dbReference>
<keyword evidence="5" id="KW-0862">Zinc</keyword>
<dbReference type="Pfam" id="PF20173">
    <property type="entry name" value="ZnF_RZ-type"/>
    <property type="match status" value="1"/>
</dbReference>
<comment type="subcellular location">
    <subcellularLocation>
        <location evidence="1">Cytoplasm</location>
    </subcellularLocation>
</comment>
<comment type="caution">
    <text evidence="8">The sequence shown here is derived from an EMBL/GenBank/DDBJ whole genome shotgun (WGS) entry which is preliminary data.</text>
</comment>